<dbReference type="EMBL" id="PGCJ01000235">
    <property type="protein sequence ID" value="PLW36683.1"/>
    <property type="molecule type" value="Genomic_DNA"/>
</dbReference>
<accession>A0A2N5UG21</accession>
<evidence type="ECO:0000313" key="2">
    <source>
        <dbReference type="Proteomes" id="UP000235388"/>
    </source>
</evidence>
<reference evidence="1 2" key="1">
    <citation type="submission" date="2017-11" db="EMBL/GenBank/DDBJ databases">
        <title>De novo assembly and phasing of dikaryotic genomes from two isolates of Puccinia coronata f. sp. avenae, the causal agent of oat crown rust.</title>
        <authorList>
            <person name="Miller M.E."/>
            <person name="Zhang Y."/>
            <person name="Omidvar V."/>
            <person name="Sperschneider J."/>
            <person name="Schwessinger B."/>
            <person name="Raley C."/>
            <person name="Palmer J.M."/>
            <person name="Garnica D."/>
            <person name="Upadhyaya N."/>
            <person name="Rathjen J."/>
            <person name="Taylor J.M."/>
            <person name="Park R.F."/>
            <person name="Dodds P.N."/>
            <person name="Hirsch C.D."/>
            <person name="Kianian S.F."/>
            <person name="Figueroa M."/>
        </authorList>
    </citation>
    <scope>NUCLEOTIDE SEQUENCE [LARGE SCALE GENOMIC DNA]</scope>
    <source>
        <strain evidence="1">12NC29</strain>
    </source>
</reference>
<name>A0A2N5UG21_9BASI</name>
<organism evidence="1 2">
    <name type="scientific">Puccinia coronata f. sp. avenae</name>
    <dbReference type="NCBI Taxonomy" id="200324"/>
    <lineage>
        <taxon>Eukaryota</taxon>
        <taxon>Fungi</taxon>
        <taxon>Dikarya</taxon>
        <taxon>Basidiomycota</taxon>
        <taxon>Pucciniomycotina</taxon>
        <taxon>Pucciniomycetes</taxon>
        <taxon>Pucciniales</taxon>
        <taxon>Pucciniaceae</taxon>
        <taxon>Puccinia</taxon>
    </lineage>
</organism>
<dbReference type="OrthoDB" id="2507454at2759"/>
<evidence type="ECO:0000313" key="1">
    <source>
        <dbReference type="EMBL" id="PLW36683.1"/>
    </source>
</evidence>
<dbReference type="AlphaFoldDB" id="A0A2N5UG21"/>
<comment type="caution">
    <text evidence="1">The sequence shown here is derived from an EMBL/GenBank/DDBJ whole genome shotgun (WGS) entry which is preliminary data.</text>
</comment>
<gene>
    <name evidence="1" type="ORF">PCANC_20340</name>
</gene>
<sequence>MTEQVSGGSSSKKIATELTKISAVMENQTSLHPALKAPTVTPLKAPGPHSNYLDWVFVLRVHFRSRDVFYVLTQLIQPTVPQNGVETTWK</sequence>
<proteinExistence type="predicted"/>
<dbReference type="Proteomes" id="UP000235388">
    <property type="component" value="Unassembled WGS sequence"/>
</dbReference>
<keyword evidence="2" id="KW-1185">Reference proteome</keyword>
<protein>
    <submittedName>
        <fullName evidence="1">Uncharacterized protein</fullName>
    </submittedName>
</protein>